<keyword evidence="6" id="KW-1278">Translocase</keyword>
<evidence type="ECO:0000259" key="14">
    <source>
        <dbReference type="PROSITE" id="PS51839"/>
    </source>
</evidence>
<keyword evidence="4" id="KW-0001">2Fe-2S</keyword>
<dbReference type="PANTHER" id="PTHR43105">
    <property type="entry name" value="RESPIRATORY NITRATE REDUCTASE"/>
    <property type="match status" value="1"/>
</dbReference>
<dbReference type="SUPFAM" id="SSF53706">
    <property type="entry name" value="Formate dehydrogenase/DMSO reductase, domains 1-3"/>
    <property type="match status" value="1"/>
</dbReference>
<dbReference type="Pfam" id="PF22151">
    <property type="entry name" value="Fer4_NDSU1"/>
    <property type="match status" value="1"/>
</dbReference>
<dbReference type="Gene3D" id="3.10.20.740">
    <property type="match status" value="1"/>
</dbReference>
<evidence type="ECO:0000256" key="1">
    <source>
        <dbReference type="ARBA" id="ARBA00001966"/>
    </source>
</evidence>
<dbReference type="InterPro" id="IPR036010">
    <property type="entry name" value="2Fe-2S_ferredoxin-like_sf"/>
</dbReference>
<dbReference type="Pfam" id="PF01568">
    <property type="entry name" value="Molydop_binding"/>
    <property type="match status" value="1"/>
</dbReference>
<keyword evidence="9" id="KW-0520">NAD</keyword>
<protein>
    <submittedName>
        <fullName evidence="15">NADH-quinone oxidoreductase subunit G</fullName>
        <ecNumber evidence="15">1.6.5.11</ecNumber>
    </submittedName>
</protein>
<evidence type="ECO:0000256" key="8">
    <source>
        <dbReference type="ARBA" id="ARBA00023014"/>
    </source>
</evidence>
<evidence type="ECO:0000256" key="9">
    <source>
        <dbReference type="ARBA" id="ARBA00023027"/>
    </source>
</evidence>
<dbReference type="NCBIfam" id="NF005895">
    <property type="entry name" value="PRK07860.1"/>
    <property type="match status" value="1"/>
</dbReference>
<dbReference type="SMART" id="SM00929">
    <property type="entry name" value="NADH-G_4Fe-4S_3"/>
    <property type="match status" value="1"/>
</dbReference>
<dbReference type="InterPro" id="IPR006963">
    <property type="entry name" value="Mopterin_OxRdtase_4Fe-4S_dom"/>
</dbReference>
<keyword evidence="5" id="KW-0479">Metal-binding</keyword>
<dbReference type="SUPFAM" id="SSF54862">
    <property type="entry name" value="4Fe-4S ferredoxins"/>
    <property type="match status" value="1"/>
</dbReference>
<dbReference type="GO" id="GO:0042773">
    <property type="term" value="P:ATP synthesis coupled electron transport"/>
    <property type="evidence" value="ECO:0007669"/>
    <property type="project" value="InterPro"/>
</dbReference>
<dbReference type="PANTHER" id="PTHR43105:SF12">
    <property type="entry name" value="NADH-QUINONE OXIDOREDUCTASE SUBUNIT G"/>
    <property type="match status" value="1"/>
</dbReference>
<dbReference type="InterPro" id="IPR009010">
    <property type="entry name" value="Asp_de-COase-like_dom_sf"/>
</dbReference>
<reference evidence="15" key="1">
    <citation type="submission" date="2021-03" db="EMBL/GenBank/DDBJ databases">
        <title>Actinotalea soli sp. nov., isolated from soil.</title>
        <authorList>
            <person name="Ping W."/>
            <person name="Zhang J."/>
        </authorList>
    </citation>
    <scope>NUCLEOTIDE SEQUENCE</scope>
    <source>
        <strain evidence="15">BY-33</strain>
    </source>
</reference>
<dbReference type="GO" id="GO:0003954">
    <property type="term" value="F:NADH dehydrogenase activity"/>
    <property type="evidence" value="ECO:0007669"/>
    <property type="project" value="TreeGrafter"/>
</dbReference>
<dbReference type="PROSITE" id="PS51839">
    <property type="entry name" value="4FE4S_HC3"/>
    <property type="match status" value="1"/>
</dbReference>
<evidence type="ECO:0000259" key="13">
    <source>
        <dbReference type="PROSITE" id="PS51669"/>
    </source>
</evidence>
<evidence type="ECO:0000256" key="7">
    <source>
        <dbReference type="ARBA" id="ARBA00023004"/>
    </source>
</evidence>
<dbReference type="Proteomes" id="UP000664209">
    <property type="component" value="Unassembled WGS sequence"/>
</dbReference>
<feature type="domain" description="2Fe-2S ferredoxin-type" evidence="12">
    <location>
        <begin position="19"/>
        <end position="106"/>
    </location>
</feature>
<dbReference type="InterPro" id="IPR054351">
    <property type="entry name" value="NADH_UbQ_OxRdtase_ferredoxin"/>
</dbReference>
<comment type="similarity">
    <text evidence="2">Belongs to the complex I 75 kDa subunit family.</text>
</comment>
<dbReference type="PROSITE" id="PS00643">
    <property type="entry name" value="COMPLEX1_75K_3"/>
    <property type="match status" value="1"/>
</dbReference>
<sequence>MTTTTPKTGTSGSTPAPADQVTFTIDDVEVAVPKGTLVIRAAEQIGIQIPRFCDHPLLAPVGACRQCLVEVAAPDREGNVRPMPKPQASCTLEATPGMVVKTQRSSAVADKAQHGVLELLLINHPLDCPTCDKGGECPLQNQAMSNGRGTSRFHDVKRTFPKPIAISTQILLDRDRCVLCQRCTRFSEEIAGDPFIDLQQRGVKQQIGIFDPGVLGFAGSEPAEVYRGVQPDGTPISAATGLPSTDPADPAGPAGMATVDTSGRPFASYFSGNTVQICPVGALTSAAYRFRSRPFDLVSTPGIAEHDSNGAAIRVDHRRGVVLRRLAGDDPAVNEEWISDKDRFGFPWQGLADRLTAPMVREPGADGTRGELRPASWAEAFEAAAEGLAAARAAGGVGVLPGGRLTMEDAYAYGKFARVALGTNDVDHRARPASAEEEAFLGHHVAGSRMSVTFADLEHAPTVLLVAFEAEDEGGITFLRLRKGVQGGRTKVFSVAPFASRGLERLDGTLVQAVPGTEPEVLDAVGTSSESSVSAVAEALGPEAVILVGERLATVPGGLSAVLRLAERTGARLAWIPRRAGERGGVELGTLPTLLPGGRPVADPQARVDVGAAWDVERLPAEPGRDAEQILAAARSGELGGLVVGGLDPADLPDPAGARAALEAVGFLVSLEVRASAVTELADVVLPVAPPVEKAGTFLNWEGRPRPFPQALTSTSMADHRVLDALADAMDVQLGLATTTEVHAEIDQLGGWDGGRVAAPAAAAVEPPALGAGQAVLATWHLLLDAGRCQEGEAFLAGTSQRPVARVSATHADRLGIASGQGITVRTPRGQVTLPVAVTPMADGVVWLPTNSVGSAVRRTLGVDAGAVVEVAAASTVTTATTAADDGGTL</sequence>
<feature type="domain" description="4Fe-4S Mo/W bis-MGD-type" evidence="13">
    <location>
        <begin position="297"/>
        <end position="353"/>
    </location>
</feature>
<accession>A0A939RW97</accession>
<dbReference type="PROSITE" id="PS51669">
    <property type="entry name" value="4FE4S_MOW_BIS_MGD"/>
    <property type="match status" value="1"/>
</dbReference>
<keyword evidence="8" id="KW-0411">Iron-sulfur</keyword>
<dbReference type="PROSITE" id="PS51085">
    <property type="entry name" value="2FE2S_FER_2"/>
    <property type="match status" value="1"/>
</dbReference>
<dbReference type="GO" id="GO:0016020">
    <property type="term" value="C:membrane"/>
    <property type="evidence" value="ECO:0007669"/>
    <property type="project" value="InterPro"/>
</dbReference>
<dbReference type="CDD" id="cd00207">
    <property type="entry name" value="fer2"/>
    <property type="match status" value="1"/>
</dbReference>
<dbReference type="InterPro" id="IPR050123">
    <property type="entry name" value="Prok_molybdopt-oxidoreductase"/>
</dbReference>
<dbReference type="RefSeq" id="WP_208056104.1">
    <property type="nucleotide sequence ID" value="NZ_JAGEMK010000005.1"/>
</dbReference>
<dbReference type="Pfam" id="PF22117">
    <property type="entry name" value="Fer4_Nqo3"/>
    <property type="match status" value="1"/>
</dbReference>
<feature type="domain" description="4Fe-4S His(Cys)3-ligated-type" evidence="14">
    <location>
        <begin position="108"/>
        <end position="147"/>
    </location>
</feature>
<dbReference type="InterPro" id="IPR001041">
    <property type="entry name" value="2Fe-2S_ferredoxin-type"/>
</dbReference>
<name>A0A939RW97_9CELL</name>
<organism evidence="15 16">
    <name type="scientific">Actinotalea soli</name>
    <dbReference type="NCBI Taxonomy" id="2819234"/>
    <lineage>
        <taxon>Bacteria</taxon>
        <taxon>Bacillati</taxon>
        <taxon>Actinomycetota</taxon>
        <taxon>Actinomycetes</taxon>
        <taxon>Micrococcales</taxon>
        <taxon>Cellulomonadaceae</taxon>
        <taxon>Actinotalea</taxon>
    </lineage>
</organism>
<evidence type="ECO:0000256" key="10">
    <source>
        <dbReference type="ARBA" id="ARBA00034078"/>
    </source>
</evidence>
<dbReference type="PROSITE" id="PS00642">
    <property type="entry name" value="COMPLEX1_75K_2"/>
    <property type="match status" value="1"/>
</dbReference>
<evidence type="ECO:0000256" key="5">
    <source>
        <dbReference type="ARBA" id="ARBA00022723"/>
    </source>
</evidence>
<dbReference type="InterPro" id="IPR006656">
    <property type="entry name" value="Mopterin_OxRdtase"/>
</dbReference>
<feature type="region of interest" description="Disordered" evidence="11">
    <location>
        <begin position="231"/>
        <end position="258"/>
    </location>
</feature>
<dbReference type="Gene3D" id="3.40.50.740">
    <property type="match status" value="2"/>
</dbReference>
<dbReference type="FunFam" id="3.10.20.740:FF:000001">
    <property type="entry name" value="NADH-quinone oxidoreductase subunit G"/>
    <property type="match status" value="1"/>
</dbReference>
<dbReference type="Gene3D" id="3.40.228.10">
    <property type="entry name" value="Dimethylsulfoxide Reductase, domain 2"/>
    <property type="match status" value="1"/>
</dbReference>
<comment type="cofactor">
    <cofactor evidence="10">
        <name>[2Fe-2S] cluster</name>
        <dbReference type="ChEBI" id="CHEBI:190135"/>
    </cofactor>
</comment>
<evidence type="ECO:0000256" key="2">
    <source>
        <dbReference type="ARBA" id="ARBA00005404"/>
    </source>
</evidence>
<keyword evidence="15" id="KW-0560">Oxidoreductase</keyword>
<dbReference type="Pfam" id="PF13510">
    <property type="entry name" value="Fer2_4"/>
    <property type="match status" value="1"/>
</dbReference>
<dbReference type="GO" id="GO:0008137">
    <property type="term" value="F:NADH dehydrogenase (ubiquinone) activity"/>
    <property type="evidence" value="ECO:0007669"/>
    <property type="project" value="InterPro"/>
</dbReference>
<dbReference type="SUPFAM" id="SSF54292">
    <property type="entry name" value="2Fe-2S ferredoxin-like"/>
    <property type="match status" value="1"/>
</dbReference>
<dbReference type="Pfam" id="PF10588">
    <property type="entry name" value="NADH-G_4Fe-4S_3"/>
    <property type="match status" value="1"/>
</dbReference>
<comment type="cofactor">
    <cofactor evidence="1">
        <name>[4Fe-4S] cluster</name>
        <dbReference type="ChEBI" id="CHEBI:49883"/>
    </cofactor>
</comment>
<dbReference type="EMBL" id="JAGEMK010000005">
    <property type="protein sequence ID" value="MBO1752423.1"/>
    <property type="molecule type" value="Genomic_DNA"/>
</dbReference>
<evidence type="ECO:0000256" key="6">
    <source>
        <dbReference type="ARBA" id="ARBA00022967"/>
    </source>
</evidence>
<evidence type="ECO:0000259" key="12">
    <source>
        <dbReference type="PROSITE" id="PS51085"/>
    </source>
</evidence>
<dbReference type="Gene3D" id="3.30.70.20">
    <property type="match status" value="1"/>
</dbReference>
<dbReference type="SUPFAM" id="SSF50692">
    <property type="entry name" value="ADC-like"/>
    <property type="match status" value="1"/>
</dbReference>
<comment type="caution">
    <text evidence="15">The sequence shown here is derived from an EMBL/GenBank/DDBJ whole genome shotgun (WGS) entry which is preliminary data.</text>
</comment>
<proteinExistence type="inferred from homology"/>
<dbReference type="GO" id="GO:0051539">
    <property type="term" value="F:4 iron, 4 sulfur cluster binding"/>
    <property type="evidence" value="ECO:0007669"/>
    <property type="project" value="UniProtKB-KW"/>
</dbReference>
<dbReference type="EC" id="1.6.5.11" evidence="15"/>
<gene>
    <name evidence="15" type="ORF">J4G33_11485</name>
</gene>
<dbReference type="InterPro" id="IPR019574">
    <property type="entry name" value="NADH_UbQ_OxRdtase_Gsu_4Fe4S-bd"/>
</dbReference>
<dbReference type="GO" id="GO:0051537">
    <property type="term" value="F:2 iron, 2 sulfur cluster binding"/>
    <property type="evidence" value="ECO:0007669"/>
    <property type="project" value="UniProtKB-KW"/>
</dbReference>
<dbReference type="Gene3D" id="2.40.40.20">
    <property type="match status" value="1"/>
</dbReference>
<keyword evidence="16" id="KW-1185">Reference proteome</keyword>
<keyword evidence="3" id="KW-0004">4Fe-4S</keyword>
<dbReference type="GO" id="GO:0043546">
    <property type="term" value="F:molybdopterin cofactor binding"/>
    <property type="evidence" value="ECO:0007669"/>
    <property type="project" value="InterPro"/>
</dbReference>
<evidence type="ECO:0000313" key="16">
    <source>
        <dbReference type="Proteomes" id="UP000664209"/>
    </source>
</evidence>
<evidence type="ECO:0000313" key="15">
    <source>
        <dbReference type="EMBL" id="MBO1752423.1"/>
    </source>
</evidence>
<dbReference type="GO" id="GO:0046872">
    <property type="term" value="F:metal ion binding"/>
    <property type="evidence" value="ECO:0007669"/>
    <property type="project" value="UniProtKB-KW"/>
</dbReference>
<feature type="compositionally biased region" description="Low complexity" evidence="11">
    <location>
        <begin position="246"/>
        <end position="255"/>
    </location>
</feature>
<evidence type="ECO:0000256" key="3">
    <source>
        <dbReference type="ARBA" id="ARBA00022485"/>
    </source>
</evidence>
<keyword evidence="7" id="KW-0408">Iron</keyword>
<evidence type="ECO:0000256" key="11">
    <source>
        <dbReference type="SAM" id="MobiDB-lite"/>
    </source>
</evidence>
<evidence type="ECO:0000256" key="4">
    <source>
        <dbReference type="ARBA" id="ARBA00022714"/>
    </source>
</evidence>
<dbReference type="AlphaFoldDB" id="A0A939RW97"/>
<dbReference type="InterPro" id="IPR000283">
    <property type="entry name" value="NADH_UbQ_OxRdtase_75kDa_su_CS"/>
</dbReference>
<dbReference type="PROSITE" id="PS00641">
    <property type="entry name" value="COMPLEX1_75K_1"/>
    <property type="match status" value="1"/>
</dbReference>
<dbReference type="InterPro" id="IPR006657">
    <property type="entry name" value="MoPterin_dinucl-bd_dom"/>
</dbReference>
<dbReference type="Pfam" id="PF00384">
    <property type="entry name" value="Molybdopterin"/>
    <property type="match status" value="1"/>
</dbReference>